<comment type="caution">
    <text evidence="1">The sequence shown here is derived from an EMBL/GenBank/DDBJ whole genome shotgun (WGS) entry which is preliminary data.</text>
</comment>
<dbReference type="Proteomes" id="UP000801492">
    <property type="component" value="Unassembled WGS sequence"/>
</dbReference>
<proteinExistence type="predicted"/>
<organism evidence="1 2">
    <name type="scientific">Ignelater luminosus</name>
    <name type="common">Cucubano</name>
    <name type="synonym">Pyrophorus luminosus</name>
    <dbReference type="NCBI Taxonomy" id="2038154"/>
    <lineage>
        <taxon>Eukaryota</taxon>
        <taxon>Metazoa</taxon>
        <taxon>Ecdysozoa</taxon>
        <taxon>Arthropoda</taxon>
        <taxon>Hexapoda</taxon>
        <taxon>Insecta</taxon>
        <taxon>Pterygota</taxon>
        <taxon>Neoptera</taxon>
        <taxon>Endopterygota</taxon>
        <taxon>Coleoptera</taxon>
        <taxon>Polyphaga</taxon>
        <taxon>Elateriformia</taxon>
        <taxon>Elateroidea</taxon>
        <taxon>Elateridae</taxon>
        <taxon>Agrypninae</taxon>
        <taxon>Pyrophorini</taxon>
        <taxon>Ignelater</taxon>
    </lineage>
</organism>
<accession>A0A8K0DJI4</accession>
<dbReference type="OrthoDB" id="6431883at2759"/>
<evidence type="ECO:0000313" key="2">
    <source>
        <dbReference type="Proteomes" id="UP000801492"/>
    </source>
</evidence>
<reference evidence="1" key="1">
    <citation type="submission" date="2019-08" db="EMBL/GenBank/DDBJ databases">
        <title>The genome of the North American firefly Photinus pyralis.</title>
        <authorList>
            <consortium name="Photinus pyralis genome working group"/>
            <person name="Fallon T.R."/>
            <person name="Sander Lower S.E."/>
            <person name="Weng J.-K."/>
        </authorList>
    </citation>
    <scope>NUCLEOTIDE SEQUENCE</scope>
    <source>
        <strain evidence="1">TRF0915ILg1</strain>
        <tissue evidence="1">Whole body</tissue>
    </source>
</reference>
<dbReference type="PANTHER" id="PTHR45913">
    <property type="entry name" value="EPM2A-INTERACTING PROTEIN 1"/>
    <property type="match status" value="1"/>
</dbReference>
<protein>
    <submittedName>
        <fullName evidence="1">Uncharacterized protein</fullName>
    </submittedName>
</protein>
<dbReference type="AlphaFoldDB" id="A0A8K0DJI4"/>
<gene>
    <name evidence="1" type="ORF">ILUMI_01698</name>
</gene>
<evidence type="ECO:0000313" key="1">
    <source>
        <dbReference type="EMBL" id="KAF2904476.1"/>
    </source>
</evidence>
<keyword evidence="2" id="KW-1185">Reference proteome</keyword>
<dbReference type="PANTHER" id="PTHR45913:SF5">
    <property type="entry name" value="GENERAL TRANSCRIPTION FACTOR II-I REPEAT DOMAIN-CONTAINING PROTEIN 2A-LIKE PROTEIN"/>
    <property type="match status" value="1"/>
</dbReference>
<name>A0A8K0DJI4_IGNLU</name>
<dbReference type="EMBL" id="VTPC01000763">
    <property type="protein sequence ID" value="KAF2904476.1"/>
    <property type="molecule type" value="Genomic_DNA"/>
</dbReference>
<sequence>MSVVLQEWHGYAAPVHESEQEKSAEAALTENLAADNKSSLLGLLKTAPCYAIPFDESCDIADDEQMFIFIRFFGIDSKVLFRDELLAIVKLKGNTRGEDLFKDSDDFMTKSSFSYDKIVSISNDGAPAMIGKEKRLVKRIRDKNAGIISYQCTIQQTSPSDKFRATLKNVMDGLVKLVNFMRRSDHIPRKLNHGRSKEVLGVPS</sequence>